<dbReference type="SMART" id="SM00977">
    <property type="entry name" value="TilS_C"/>
    <property type="match status" value="1"/>
</dbReference>
<dbReference type="RefSeq" id="WP_183328684.1">
    <property type="nucleotide sequence ID" value="NZ_JACHHK010000005.1"/>
</dbReference>
<dbReference type="InterPro" id="IPR014729">
    <property type="entry name" value="Rossmann-like_a/b/a_fold"/>
</dbReference>
<dbReference type="SUPFAM" id="SSF56037">
    <property type="entry name" value="PheT/TilS domain"/>
    <property type="match status" value="1"/>
</dbReference>
<keyword evidence="6 8" id="KW-0067">ATP-binding</keyword>
<keyword evidence="2 8" id="KW-0963">Cytoplasm</keyword>
<dbReference type="Pfam" id="PF11734">
    <property type="entry name" value="TilS_C"/>
    <property type="match status" value="1"/>
</dbReference>
<dbReference type="GO" id="GO:0005737">
    <property type="term" value="C:cytoplasm"/>
    <property type="evidence" value="ECO:0007669"/>
    <property type="project" value="UniProtKB-SubCell"/>
</dbReference>
<dbReference type="Proteomes" id="UP000539953">
    <property type="component" value="Unassembled WGS sequence"/>
</dbReference>
<comment type="similarity">
    <text evidence="8">Belongs to the tRNA(Ile)-lysidine synthase family.</text>
</comment>
<dbReference type="Pfam" id="PF01171">
    <property type="entry name" value="ATP_bind_3"/>
    <property type="match status" value="1"/>
</dbReference>
<dbReference type="NCBIfam" id="TIGR02433">
    <property type="entry name" value="lysidine_TilS_C"/>
    <property type="match status" value="1"/>
</dbReference>
<comment type="function">
    <text evidence="8">Ligates lysine onto the cytidine present at position 34 of the AUA codon-specific tRNA(Ile) that contains the anticodon CAU, in an ATP-dependent manner. Cytidine is converted to lysidine, thus changing the amino acid specificity of the tRNA from methionine to isoleucine.</text>
</comment>
<evidence type="ECO:0000256" key="5">
    <source>
        <dbReference type="ARBA" id="ARBA00022741"/>
    </source>
</evidence>
<dbReference type="EMBL" id="JACHHK010000005">
    <property type="protein sequence ID" value="MBB5183391.1"/>
    <property type="molecule type" value="Genomic_DNA"/>
</dbReference>
<dbReference type="Gene3D" id="3.40.50.620">
    <property type="entry name" value="HUPs"/>
    <property type="match status" value="1"/>
</dbReference>
<dbReference type="InterPro" id="IPR012094">
    <property type="entry name" value="tRNA_Ile_lys_synt"/>
</dbReference>
<evidence type="ECO:0000256" key="1">
    <source>
        <dbReference type="ARBA" id="ARBA00004496"/>
    </source>
</evidence>
<keyword evidence="4 8" id="KW-0819">tRNA processing</keyword>
<accession>A0A7W8CXV6</accession>
<dbReference type="SUPFAM" id="SSF52402">
    <property type="entry name" value="Adenine nucleotide alpha hydrolases-like"/>
    <property type="match status" value="1"/>
</dbReference>
<evidence type="ECO:0000256" key="7">
    <source>
        <dbReference type="ARBA" id="ARBA00048539"/>
    </source>
</evidence>
<evidence type="ECO:0000256" key="3">
    <source>
        <dbReference type="ARBA" id="ARBA00022598"/>
    </source>
</evidence>
<comment type="caution">
    <text evidence="10">The sequence shown here is derived from an EMBL/GenBank/DDBJ whole genome shotgun (WGS) entry which is preliminary data.</text>
</comment>
<dbReference type="HAMAP" id="MF_01161">
    <property type="entry name" value="tRNA_Ile_lys_synt"/>
    <property type="match status" value="1"/>
</dbReference>
<keyword evidence="5 8" id="KW-0547">Nucleotide-binding</keyword>
<dbReference type="InterPro" id="IPR012795">
    <property type="entry name" value="tRNA_Ile_lys_synt_N"/>
</dbReference>
<evidence type="ECO:0000313" key="10">
    <source>
        <dbReference type="EMBL" id="MBB5183391.1"/>
    </source>
</evidence>
<protein>
    <recommendedName>
        <fullName evidence="8">tRNA(Ile)-lysidine synthase</fullName>
        <ecNumber evidence="8">6.3.4.19</ecNumber>
    </recommendedName>
    <alternativeName>
        <fullName evidence="8">tRNA(Ile)-2-lysyl-cytidine synthase</fullName>
    </alternativeName>
    <alternativeName>
        <fullName evidence="8">tRNA(Ile)-lysidine synthetase</fullName>
    </alternativeName>
</protein>
<evidence type="ECO:0000256" key="6">
    <source>
        <dbReference type="ARBA" id="ARBA00022840"/>
    </source>
</evidence>
<evidence type="ECO:0000313" key="11">
    <source>
        <dbReference type="Proteomes" id="UP000539953"/>
    </source>
</evidence>
<dbReference type="GO" id="GO:0006400">
    <property type="term" value="P:tRNA modification"/>
    <property type="evidence" value="ECO:0007669"/>
    <property type="project" value="UniProtKB-UniRule"/>
</dbReference>
<name>A0A7W8CXV6_9FIRM</name>
<dbReference type="PANTHER" id="PTHR43033:SF1">
    <property type="entry name" value="TRNA(ILE)-LYSIDINE SYNTHASE-RELATED"/>
    <property type="match status" value="1"/>
</dbReference>
<comment type="subcellular location">
    <subcellularLocation>
        <location evidence="1 8">Cytoplasm</location>
    </subcellularLocation>
</comment>
<feature type="binding site" evidence="8">
    <location>
        <begin position="9"/>
        <end position="14"/>
    </location>
    <ligand>
        <name>ATP</name>
        <dbReference type="ChEBI" id="CHEBI:30616"/>
    </ligand>
</feature>
<keyword evidence="3 8" id="KW-0436">Ligase</keyword>
<comment type="catalytic activity">
    <reaction evidence="7 8">
        <text>cytidine(34) in tRNA(Ile2) + L-lysine + ATP = lysidine(34) in tRNA(Ile2) + AMP + diphosphate + H(+)</text>
        <dbReference type="Rhea" id="RHEA:43744"/>
        <dbReference type="Rhea" id="RHEA-COMP:10625"/>
        <dbReference type="Rhea" id="RHEA-COMP:10670"/>
        <dbReference type="ChEBI" id="CHEBI:15378"/>
        <dbReference type="ChEBI" id="CHEBI:30616"/>
        <dbReference type="ChEBI" id="CHEBI:32551"/>
        <dbReference type="ChEBI" id="CHEBI:33019"/>
        <dbReference type="ChEBI" id="CHEBI:82748"/>
        <dbReference type="ChEBI" id="CHEBI:83665"/>
        <dbReference type="ChEBI" id="CHEBI:456215"/>
        <dbReference type="EC" id="6.3.4.19"/>
    </reaction>
</comment>
<dbReference type="AlphaFoldDB" id="A0A7W8CXV6"/>
<evidence type="ECO:0000256" key="8">
    <source>
        <dbReference type="HAMAP-Rule" id="MF_01161"/>
    </source>
</evidence>
<dbReference type="CDD" id="cd01992">
    <property type="entry name" value="TilS_N"/>
    <property type="match status" value="1"/>
</dbReference>
<sequence length="391" mass="46264">MKTIVLACSGGPDSMALLDQCRGRYEIHAAHVNYKKRESADRDEHIVKTYCDRYGIAFHVLYPKWDHTGNFQAWARDVRYQFFEQLADTYGTDLIFVAHQLDDRIETYIFQKRRQMLCDTYGLAPTARRHGYTIVRPLLEQEKQELEDYCLEHGVPYGIDESNLTDTYTRNRIRHHITAEMSRFEKEQLCKKIDEENVQLTKRRQAAESWMEKCSAEELLQHPDAPFVLDHFLSRISHRHYAYDHLASLLKQMQSDCLIDLGQIELERFHDRIYCLPKADRIDRAFDAIQMADHETFVFQKEGRTIEGVTLTEKDFPIHVRTVQDRDRIMLRYGTKKVHRFFVDRKIPRIFRKRWLVMTDRNGQVIFVPGIGCDVEHFSGKPTVFMIQLIP</sequence>
<dbReference type="GO" id="GO:0032267">
    <property type="term" value="F:tRNA(Ile)-lysidine synthase activity"/>
    <property type="evidence" value="ECO:0007669"/>
    <property type="project" value="UniProtKB-EC"/>
</dbReference>
<proteinExistence type="inferred from homology"/>
<dbReference type="EC" id="6.3.4.19" evidence="8"/>
<keyword evidence="11" id="KW-1185">Reference proteome</keyword>
<dbReference type="NCBIfam" id="TIGR02432">
    <property type="entry name" value="lysidine_TilS_N"/>
    <property type="match status" value="1"/>
</dbReference>
<dbReference type="PANTHER" id="PTHR43033">
    <property type="entry name" value="TRNA(ILE)-LYSIDINE SYNTHASE-RELATED"/>
    <property type="match status" value="1"/>
</dbReference>
<gene>
    <name evidence="8" type="primary">tilS</name>
    <name evidence="10" type="ORF">HNQ47_001413</name>
</gene>
<feature type="domain" description="Lysidine-tRNA(Ile) synthetase C-terminal" evidence="9">
    <location>
        <begin position="318"/>
        <end position="389"/>
    </location>
</feature>
<evidence type="ECO:0000259" key="9">
    <source>
        <dbReference type="SMART" id="SM00977"/>
    </source>
</evidence>
<evidence type="ECO:0000256" key="2">
    <source>
        <dbReference type="ARBA" id="ARBA00022490"/>
    </source>
</evidence>
<dbReference type="InterPro" id="IPR011063">
    <property type="entry name" value="TilS/TtcA_N"/>
</dbReference>
<dbReference type="GO" id="GO:0005524">
    <property type="term" value="F:ATP binding"/>
    <property type="evidence" value="ECO:0007669"/>
    <property type="project" value="UniProtKB-UniRule"/>
</dbReference>
<dbReference type="InterPro" id="IPR012796">
    <property type="entry name" value="Lysidine-tRNA-synth_C"/>
</dbReference>
<reference evidence="10 11" key="1">
    <citation type="submission" date="2020-08" db="EMBL/GenBank/DDBJ databases">
        <title>Genomic Encyclopedia of Type Strains, Phase IV (KMG-IV): sequencing the most valuable type-strain genomes for metagenomic binning, comparative biology and taxonomic classification.</title>
        <authorList>
            <person name="Goeker M."/>
        </authorList>
    </citation>
    <scope>NUCLEOTIDE SEQUENCE [LARGE SCALE GENOMIC DNA]</scope>
    <source>
        <strain evidence="10 11">DSM 25799</strain>
    </source>
</reference>
<evidence type="ECO:0000256" key="4">
    <source>
        <dbReference type="ARBA" id="ARBA00022694"/>
    </source>
</evidence>
<comment type="domain">
    <text evidence="8">The N-terminal region contains the highly conserved SGGXDS motif, predicted to be a P-loop motif involved in ATP binding.</text>
</comment>
<organism evidence="10 11">
    <name type="scientific">Catenisphaera adipataccumulans</name>
    <dbReference type="NCBI Taxonomy" id="700500"/>
    <lineage>
        <taxon>Bacteria</taxon>
        <taxon>Bacillati</taxon>
        <taxon>Bacillota</taxon>
        <taxon>Erysipelotrichia</taxon>
        <taxon>Erysipelotrichales</taxon>
        <taxon>Erysipelotrichaceae</taxon>
        <taxon>Catenisphaera</taxon>
    </lineage>
</organism>